<gene>
    <name evidence="6" type="primary">CLB2_1</name>
    <name evidence="6" type="ORF">BG011_007876</name>
</gene>
<reference evidence="6" key="1">
    <citation type="journal article" date="2020" name="Fungal Divers.">
        <title>Resolving the Mortierellaceae phylogeny through synthesis of multi-gene phylogenetics and phylogenomics.</title>
        <authorList>
            <person name="Vandepol N."/>
            <person name="Liber J."/>
            <person name="Desiro A."/>
            <person name="Na H."/>
            <person name="Kennedy M."/>
            <person name="Barry K."/>
            <person name="Grigoriev I.V."/>
            <person name="Miller A.N."/>
            <person name="O'Donnell K."/>
            <person name="Stajich J.E."/>
            <person name="Bonito G."/>
        </authorList>
    </citation>
    <scope>NUCLEOTIDE SEQUENCE</scope>
    <source>
        <strain evidence="6">KOD948</strain>
    </source>
</reference>
<dbReference type="PANTHER" id="PTHR10177">
    <property type="entry name" value="CYCLINS"/>
    <property type="match status" value="1"/>
</dbReference>
<dbReference type="Gene3D" id="1.10.472.10">
    <property type="entry name" value="Cyclin-like"/>
    <property type="match status" value="1"/>
</dbReference>
<dbReference type="Proteomes" id="UP000726737">
    <property type="component" value="Unassembled WGS sequence"/>
</dbReference>
<feature type="region of interest" description="Disordered" evidence="3">
    <location>
        <begin position="138"/>
        <end position="244"/>
    </location>
</feature>
<comment type="caution">
    <text evidence="6">The sequence shown here is derived from an EMBL/GenBank/DDBJ whole genome shotgun (WGS) entry which is preliminary data.</text>
</comment>
<evidence type="ECO:0000313" key="7">
    <source>
        <dbReference type="Proteomes" id="UP000726737"/>
    </source>
</evidence>
<feature type="compositionally biased region" description="Low complexity" evidence="3">
    <location>
        <begin position="46"/>
        <end position="64"/>
    </location>
</feature>
<feature type="domain" description="Cyclin-like" evidence="4">
    <location>
        <begin position="403"/>
        <end position="484"/>
    </location>
</feature>
<dbReference type="InterPro" id="IPR004367">
    <property type="entry name" value="Cyclin_C-dom"/>
</dbReference>
<keyword evidence="1 2" id="KW-0195">Cyclin</keyword>
<feature type="compositionally biased region" description="Polar residues" evidence="3">
    <location>
        <begin position="148"/>
        <end position="163"/>
    </location>
</feature>
<accession>A0A9P6TY70</accession>
<dbReference type="OrthoDB" id="5590282at2759"/>
<dbReference type="EMBL" id="JAAAJA010000623">
    <property type="protein sequence ID" value="KAG0251063.1"/>
    <property type="molecule type" value="Genomic_DNA"/>
</dbReference>
<evidence type="ECO:0000256" key="2">
    <source>
        <dbReference type="RuleBase" id="RU000383"/>
    </source>
</evidence>
<dbReference type="InterPro" id="IPR013763">
    <property type="entry name" value="Cyclin-like_dom"/>
</dbReference>
<evidence type="ECO:0000259" key="4">
    <source>
        <dbReference type="SMART" id="SM00385"/>
    </source>
</evidence>
<dbReference type="SUPFAM" id="SSF47954">
    <property type="entry name" value="Cyclin-like"/>
    <property type="match status" value="2"/>
</dbReference>
<proteinExistence type="inferred from homology"/>
<feature type="domain" description="Cyclin-like" evidence="4">
    <location>
        <begin position="308"/>
        <end position="391"/>
    </location>
</feature>
<sequence length="517" mass="56637">MTLDTTAAAITATTATVPISTVDSVIMLDNCTDKKQTNVTSMDAIQSQLASPPASSTSLSPSPSRDTASSAKLVTSRYLCNATPMSGMIPYESCGYSTPRPRRPYSSFAEGEFCIDESRQVASESSISLSTRESFLKRKTPGTPLQRPRSQTMTRQRSQTISFSQQLLSKHSHQQDQHPDIRPANFSTCLDIDPGHSKDDIWDSSEDTEELAESNKRVKSELRGTAGRKARTTMWSGQKPALRRDASASTLLNGLSLSSTDSQAIEPLIENQEEGESSHPSPSELNADENATTIVGTPAPKRTGTRRAPLSDISFSAKEDFLVVNLLDRYLTIRTPETVPTQQLQCIGLCALMIAGKLEENTFKFNTHDLHALCDLYTSEEIAKTELAMLVALKFEVLVASATGFADYFKRAVPHHPDVSMLVDFLCDFSLLSHEFLDCNTSQIAAAALWIASCAFGRDWNEDLAILTGYSRMDLTPCSILFKNLLCSPTDTLDLEPSLGSRYPLEQTLATLYGVLQ</sequence>
<feature type="region of interest" description="Disordered" evidence="3">
    <location>
        <begin position="45"/>
        <end position="70"/>
    </location>
</feature>
<dbReference type="CDD" id="cd20537">
    <property type="entry name" value="CYCLIN_CCNO-like_rpt2"/>
    <property type="match status" value="1"/>
</dbReference>
<dbReference type="Pfam" id="PF02984">
    <property type="entry name" value="Cyclin_C"/>
    <property type="match status" value="1"/>
</dbReference>
<comment type="similarity">
    <text evidence="2">Belongs to the cyclin family.</text>
</comment>
<dbReference type="SMART" id="SM00385">
    <property type="entry name" value="CYCLIN"/>
    <property type="match status" value="2"/>
</dbReference>
<dbReference type="InterPro" id="IPR039361">
    <property type="entry name" value="Cyclin"/>
</dbReference>
<organism evidence="6 7">
    <name type="scientific">Mortierella polycephala</name>
    <dbReference type="NCBI Taxonomy" id="41804"/>
    <lineage>
        <taxon>Eukaryota</taxon>
        <taxon>Fungi</taxon>
        <taxon>Fungi incertae sedis</taxon>
        <taxon>Mucoromycota</taxon>
        <taxon>Mortierellomycotina</taxon>
        <taxon>Mortierellomycetes</taxon>
        <taxon>Mortierellales</taxon>
        <taxon>Mortierellaceae</taxon>
        <taxon>Mortierella</taxon>
    </lineage>
</organism>
<evidence type="ECO:0000259" key="5">
    <source>
        <dbReference type="SMART" id="SM01332"/>
    </source>
</evidence>
<feature type="compositionally biased region" description="Basic and acidic residues" evidence="3">
    <location>
        <begin position="213"/>
        <end position="222"/>
    </location>
</feature>
<feature type="compositionally biased region" description="Acidic residues" evidence="3">
    <location>
        <begin position="202"/>
        <end position="212"/>
    </location>
</feature>
<name>A0A9P6TY70_9FUNG</name>
<feature type="region of interest" description="Disordered" evidence="3">
    <location>
        <begin position="271"/>
        <end position="307"/>
    </location>
</feature>
<dbReference type="AlphaFoldDB" id="A0A9P6TY70"/>
<dbReference type="SMART" id="SM01332">
    <property type="entry name" value="Cyclin_C"/>
    <property type="match status" value="1"/>
</dbReference>
<evidence type="ECO:0000313" key="6">
    <source>
        <dbReference type="EMBL" id="KAG0251063.1"/>
    </source>
</evidence>
<dbReference type="InterPro" id="IPR006671">
    <property type="entry name" value="Cyclin_N"/>
</dbReference>
<protein>
    <submittedName>
        <fullName evidence="6">G2/mitotic-specific cyclin</fullName>
    </submittedName>
</protein>
<evidence type="ECO:0000256" key="3">
    <source>
        <dbReference type="SAM" id="MobiDB-lite"/>
    </source>
</evidence>
<keyword evidence="7" id="KW-1185">Reference proteome</keyword>
<dbReference type="Pfam" id="PF00134">
    <property type="entry name" value="Cyclin_N"/>
    <property type="match status" value="1"/>
</dbReference>
<dbReference type="InterPro" id="IPR036915">
    <property type="entry name" value="Cyclin-like_sf"/>
</dbReference>
<feature type="domain" description="Cyclin C-terminal" evidence="5">
    <location>
        <begin position="400"/>
        <end position="512"/>
    </location>
</feature>
<evidence type="ECO:0000256" key="1">
    <source>
        <dbReference type="ARBA" id="ARBA00023127"/>
    </source>
</evidence>